<dbReference type="PROSITE" id="PS50103">
    <property type="entry name" value="ZF_C3H1"/>
    <property type="match status" value="2"/>
</dbReference>
<dbReference type="FunFam" id="4.10.1000.10:FF:000002">
    <property type="entry name" value="Zinc finger protein 36, C3H1 type-like 1"/>
    <property type="match status" value="1"/>
</dbReference>
<evidence type="ECO:0000256" key="4">
    <source>
        <dbReference type="ARBA" id="ARBA00022833"/>
    </source>
</evidence>
<dbReference type="PANTHER" id="PTHR12547">
    <property type="entry name" value="CCCH ZINC FINGER/TIS11-RELATED"/>
    <property type="match status" value="1"/>
</dbReference>
<name>A0A0N4U0I7_DRAME</name>
<dbReference type="WBParaSite" id="DME_0000006901-mRNA-1">
    <property type="protein sequence ID" value="DME_0000006901-mRNA-1"/>
    <property type="gene ID" value="DME_0000006901"/>
</dbReference>
<dbReference type="PANTHER" id="PTHR12547:SF185">
    <property type="entry name" value="C3H1-TYPE DOMAIN-CONTAINING PROTEIN"/>
    <property type="match status" value="1"/>
</dbReference>
<keyword evidence="2" id="KW-0677">Repeat</keyword>
<dbReference type="Pfam" id="PF00642">
    <property type="entry name" value="zf-CCCH"/>
    <property type="match status" value="2"/>
</dbReference>
<reference evidence="11" key="1">
    <citation type="submission" date="2017-02" db="UniProtKB">
        <authorList>
            <consortium name="WormBaseParasite"/>
        </authorList>
    </citation>
    <scope>IDENTIFICATION</scope>
</reference>
<evidence type="ECO:0000313" key="11">
    <source>
        <dbReference type="WBParaSite" id="DME_0000006901-mRNA-1"/>
    </source>
</evidence>
<dbReference type="InterPro" id="IPR000571">
    <property type="entry name" value="Znf_CCCH"/>
</dbReference>
<dbReference type="SMART" id="SM00356">
    <property type="entry name" value="ZnF_C3H1"/>
    <property type="match status" value="2"/>
</dbReference>
<organism evidence="9 11">
    <name type="scientific">Dracunculus medinensis</name>
    <name type="common">Guinea worm</name>
    <dbReference type="NCBI Taxonomy" id="318479"/>
    <lineage>
        <taxon>Eukaryota</taxon>
        <taxon>Metazoa</taxon>
        <taxon>Ecdysozoa</taxon>
        <taxon>Nematoda</taxon>
        <taxon>Chromadorea</taxon>
        <taxon>Rhabditida</taxon>
        <taxon>Spirurina</taxon>
        <taxon>Dracunculoidea</taxon>
        <taxon>Dracunculidae</taxon>
        <taxon>Dracunculus</taxon>
    </lineage>
</organism>
<dbReference type="SUPFAM" id="SSF90229">
    <property type="entry name" value="CCCH zinc finger"/>
    <property type="match status" value="2"/>
</dbReference>
<evidence type="ECO:0000313" key="10">
    <source>
        <dbReference type="Proteomes" id="UP000274756"/>
    </source>
</evidence>
<evidence type="ECO:0000256" key="5">
    <source>
        <dbReference type="PROSITE-ProRule" id="PRU00723"/>
    </source>
</evidence>
<dbReference type="GO" id="GO:0043186">
    <property type="term" value="C:P granule"/>
    <property type="evidence" value="ECO:0007669"/>
    <property type="project" value="UniProtKB-ARBA"/>
</dbReference>
<feature type="zinc finger region" description="C3H1-type" evidence="5">
    <location>
        <begin position="35"/>
        <end position="63"/>
    </location>
</feature>
<gene>
    <name evidence="8" type="ORF">DME_LOCUS4429</name>
</gene>
<feature type="zinc finger region" description="C3H1-type" evidence="5">
    <location>
        <begin position="73"/>
        <end position="101"/>
    </location>
</feature>
<reference evidence="8 10" key="2">
    <citation type="submission" date="2018-11" db="EMBL/GenBank/DDBJ databases">
        <authorList>
            <consortium name="Pathogen Informatics"/>
        </authorList>
    </citation>
    <scope>NUCLEOTIDE SEQUENCE [LARGE SCALE GENOMIC DNA]</scope>
</reference>
<evidence type="ECO:0000256" key="6">
    <source>
        <dbReference type="SAM" id="MobiDB-lite"/>
    </source>
</evidence>
<dbReference type="Proteomes" id="UP000274756">
    <property type="component" value="Unassembled WGS sequence"/>
</dbReference>
<protein>
    <submittedName>
        <fullName evidence="11">C3H1-type domain-containing protein</fullName>
    </submittedName>
</protein>
<feature type="domain" description="C3H1-type" evidence="7">
    <location>
        <begin position="35"/>
        <end position="63"/>
    </location>
</feature>
<evidence type="ECO:0000313" key="9">
    <source>
        <dbReference type="Proteomes" id="UP000038040"/>
    </source>
</evidence>
<dbReference type="GO" id="GO:0005829">
    <property type="term" value="C:cytosol"/>
    <property type="evidence" value="ECO:0007669"/>
    <property type="project" value="TreeGrafter"/>
</dbReference>
<evidence type="ECO:0000256" key="3">
    <source>
        <dbReference type="ARBA" id="ARBA00022771"/>
    </source>
</evidence>
<dbReference type="GO" id="GO:0008270">
    <property type="term" value="F:zinc ion binding"/>
    <property type="evidence" value="ECO:0007669"/>
    <property type="project" value="UniProtKB-KW"/>
</dbReference>
<keyword evidence="10" id="KW-1185">Reference proteome</keyword>
<feature type="compositionally biased region" description="Polar residues" evidence="6">
    <location>
        <begin position="16"/>
        <end position="32"/>
    </location>
</feature>
<dbReference type="STRING" id="318479.A0A0N4U0I7"/>
<accession>A0A0N4U0I7</accession>
<dbReference type="Proteomes" id="UP000038040">
    <property type="component" value="Unplaced"/>
</dbReference>
<keyword evidence="1 5" id="KW-0479">Metal-binding</keyword>
<dbReference type="GO" id="GO:0003730">
    <property type="term" value="F:mRNA 3'-UTR binding"/>
    <property type="evidence" value="ECO:0007669"/>
    <property type="project" value="TreeGrafter"/>
</dbReference>
<keyword evidence="3 5" id="KW-0863">Zinc-finger</keyword>
<feature type="region of interest" description="Disordered" evidence="6">
    <location>
        <begin position="1"/>
        <end position="33"/>
    </location>
</feature>
<evidence type="ECO:0000313" key="8">
    <source>
        <dbReference type="EMBL" id="VDN54456.1"/>
    </source>
</evidence>
<evidence type="ECO:0000259" key="7">
    <source>
        <dbReference type="PROSITE" id="PS50103"/>
    </source>
</evidence>
<proteinExistence type="predicted"/>
<dbReference type="EMBL" id="UYYG01001150">
    <property type="protein sequence ID" value="VDN54456.1"/>
    <property type="molecule type" value="Genomic_DNA"/>
</dbReference>
<dbReference type="AlphaFoldDB" id="A0A0N4U0I7"/>
<feature type="region of interest" description="Disordered" evidence="6">
    <location>
        <begin position="143"/>
        <end position="166"/>
    </location>
</feature>
<keyword evidence="4 5" id="KW-0862">Zinc</keyword>
<evidence type="ECO:0000256" key="1">
    <source>
        <dbReference type="ARBA" id="ARBA00022723"/>
    </source>
</evidence>
<feature type="domain" description="C3H1-type" evidence="7">
    <location>
        <begin position="73"/>
        <end position="101"/>
    </location>
</feature>
<dbReference type="FunFam" id="4.10.1000.10:FF:000001">
    <property type="entry name" value="zinc finger CCCH domain-containing protein 15-like"/>
    <property type="match status" value="1"/>
</dbReference>
<evidence type="ECO:0000256" key="2">
    <source>
        <dbReference type="ARBA" id="ARBA00022737"/>
    </source>
</evidence>
<dbReference type="Gene3D" id="4.10.1000.10">
    <property type="entry name" value="Zinc finger, CCCH-type"/>
    <property type="match status" value="2"/>
</dbReference>
<sequence>MNATSKAGQSGRRANGNLSHASTNSTNQQQKNPKLYKTELCRTFADTGHCNYGDRCQYAHGESEKRPVPRHPKYKTAYCQSYHQLGYCPYGPRCHFIHSENSKLGQSRRSVGTDLNSLLLPARMQNGDFGATNHKLQNGSANALTSQNSMKSSDATPGSTTPVNENDNTGFGLAAWSYSGNNKVVSYCFIDIS</sequence>
<dbReference type="InterPro" id="IPR045877">
    <property type="entry name" value="ZFP36-like"/>
</dbReference>
<dbReference type="OrthoDB" id="410307at2759"/>
<dbReference type="InterPro" id="IPR036855">
    <property type="entry name" value="Znf_CCCH_sf"/>
</dbReference>